<organism evidence="2 3">
    <name type="scientific">Pocillopora meandrina</name>
    <dbReference type="NCBI Taxonomy" id="46732"/>
    <lineage>
        <taxon>Eukaryota</taxon>
        <taxon>Metazoa</taxon>
        <taxon>Cnidaria</taxon>
        <taxon>Anthozoa</taxon>
        <taxon>Hexacorallia</taxon>
        <taxon>Scleractinia</taxon>
        <taxon>Astrocoeniina</taxon>
        <taxon>Pocilloporidae</taxon>
        <taxon>Pocillopora</taxon>
    </lineage>
</organism>
<sequence length="108" mass="12727">MKREGQELLERNGVENNNKQEAQPEVDNHEDVLENDYDREFWIKVRSKQSNGLSWSRAMDEVTVERLIQKYKDNGELDDEDPALLILKQWPASKQYIDNPEKLPGLEQ</sequence>
<name>A0AAU9Y419_9CNID</name>
<accession>A0AAU9Y419</accession>
<evidence type="ECO:0000313" key="3">
    <source>
        <dbReference type="Proteomes" id="UP001159428"/>
    </source>
</evidence>
<evidence type="ECO:0000313" key="2">
    <source>
        <dbReference type="EMBL" id="CAH3165419.1"/>
    </source>
</evidence>
<protein>
    <submittedName>
        <fullName evidence="2">Uncharacterized protein</fullName>
    </submittedName>
</protein>
<dbReference type="EMBL" id="CALNXJ010000117">
    <property type="protein sequence ID" value="CAH3165419.1"/>
    <property type="molecule type" value="Genomic_DNA"/>
</dbReference>
<dbReference type="Proteomes" id="UP001159428">
    <property type="component" value="Unassembled WGS sequence"/>
</dbReference>
<proteinExistence type="predicted"/>
<reference evidence="2 3" key="1">
    <citation type="submission" date="2022-05" db="EMBL/GenBank/DDBJ databases">
        <authorList>
            <consortium name="Genoscope - CEA"/>
            <person name="William W."/>
        </authorList>
    </citation>
    <scope>NUCLEOTIDE SEQUENCE [LARGE SCALE GENOMIC DNA]</scope>
</reference>
<gene>
    <name evidence="2" type="ORF">PMEA_00003483</name>
</gene>
<feature type="compositionally biased region" description="Basic and acidic residues" evidence="1">
    <location>
        <begin position="1"/>
        <end position="13"/>
    </location>
</feature>
<feature type="non-terminal residue" evidence="2">
    <location>
        <position position="108"/>
    </location>
</feature>
<evidence type="ECO:0000256" key="1">
    <source>
        <dbReference type="SAM" id="MobiDB-lite"/>
    </source>
</evidence>
<dbReference type="AlphaFoldDB" id="A0AAU9Y419"/>
<comment type="caution">
    <text evidence="2">The sequence shown here is derived from an EMBL/GenBank/DDBJ whole genome shotgun (WGS) entry which is preliminary data.</text>
</comment>
<keyword evidence="3" id="KW-1185">Reference proteome</keyword>
<feature type="region of interest" description="Disordered" evidence="1">
    <location>
        <begin position="1"/>
        <end position="31"/>
    </location>
</feature>